<feature type="domain" description="ABC transporter" evidence="6">
    <location>
        <begin position="7"/>
        <end position="217"/>
    </location>
</feature>
<evidence type="ECO:0000259" key="6">
    <source>
        <dbReference type="PROSITE" id="PS50893"/>
    </source>
</evidence>
<dbReference type="Gene3D" id="3.40.50.300">
    <property type="entry name" value="P-loop containing nucleotide triphosphate hydrolases"/>
    <property type="match status" value="2"/>
</dbReference>
<accession>A0A368E1U5</accession>
<dbReference type="InterPro" id="IPR027417">
    <property type="entry name" value="P-loop_NTPase"/>
</dbReference>
<dbReference type="Gene3D" id="1.10.287.380">
    <property type="entry name" value="Valyl-tRNA synthetase, C-terminal domain"/>
    <property type="match status" value="1"/>
</dbReference>
<evidence type="ECO:0000313" key="8">
    <source>
        <dbReference type="Proteomes" id="UP000252132"/>
    </source>
</evidence>
<feature type="region of interest" description="Disordered" evidence="5">
    <location>
        <begin position="493"/>
        <end position="532"/>
    </location>
</feature>
<dbReference type="PROSITE" id="PS00211">
    <property type="entry name" value="ABC_TRANSPORTER_1"/>
    <property type="match status" value="2"/>
</dbReference>
<dbReference type="Pfam" id="PF16326">
    <property type="entry name" value="ABC_tran_CTD"/>
    <property type="match status" value="1"/>
</dbReference>
<dbReference type="InterPro" id="IPR017871">
    <property type="entry name" value="ABC_transporter-like_CS"/>
</dbReference>
<dbReference type="FunFam" id="3.40.50.300:FF:000309">
    <property type="entry name" value="ABC transporter ATP-binding protein"/>
    <property type="match status" value="1"/>
</dbReference>
<evidence type="ECO:0000256" key="2">
    <source>
        <dbReference type="ARBA" id="ARBA00022840"/>
    </source>
</evidence>
<dbReference type="GO" id="GO:0005524">
    <property type="term" value="F:ATP binding"/>
    <property type="evidence" value="ECO:0007669"/>
    <property type="project" value="UniProtKB-KW"/>
</dbReference>
<dbReference type="Proteomes" id="UP000252132">
    <property type="component" value="Unassembled WGS sequence"/>
</dbReference>
<feature type="domain" description="ABC transporter" evidence="6">
    <location>
        <begin position="284"/>
        <end position="522"/>
    </location>
</feature>
<dbReference type="SUPFAM" id="SSF52540">
    <property type="entry name" value="P-loop containing nucleoside triphosphate hydrolases"/>
    <property type="match status" value="2"/>
</dbReference>
<comment type="similarity">
    <text evidence="4">Belongs to the ABC transporter superfamily. ABCF family. Uup subfamily.</text>
</comment>
<comment type="caution">
    <text evidence="7">The sequence shown here is derived from an EMBL/GenBank/DDBJ whole genome shotgun (WGS) entry which is preliminary data.</text>
</comment>
<dbReference type="InterPro" id="IPR032524">
    <property type="entry name" value="ABC_tran_C"/>
</dbReference>
<evidence type="ECO:0000256" key="4">
    <source>
        <dbReference type="ARBA" id="ARBA00061478"/>
    </source>
</evidence>
<reference evidence="7 8" key="1">
    <citation type="journal article" date="2018" name="Microbiome">
        <title>Fine metagenomic profile of the Mediterranean stratified and mixed water columns revealed by assembly and recruitment.</title>
        <authorList>
            <person name="Haro-Moreno J.M."/>
            <person name="Lopez-Perez M."/>
            <person name="De La Torre J.R."/>
            <person name="Picazo A."/>
            <person name="Camacho A."/>
            <person name="Rodriguez-Valera F."/>
        </authorList>
    </citation>
    <scope>NUCLEOTIDE SEQUENCE [LARGE SCALE GENOMIC DNA]</scope>
    <source>
        <strain evidence="7">MED-G55</strain>
    </source>
</reference>
<keyword evidence="1" id="KW-0547">Nucleotide-binding</keyword>
<dbReference type="InterPro" id="IPR003593">
    <property type="entry name" value="AAA+_ATPase"/>
</dbReference>
<dbReference type="InterPro" id="IPR003439">
    <property type="entry name" value="ABC_transporter-like_ATP-bd"/>
</dbReference>
<keyword evidence="2 7" id="KW-0067">ATP-binding</keyword>
<dbReference type="CDD" id="cd03221">
    <property type="entry name" value="ABCF_EF-3"/>
    <property type="match status" value="1"/>
</dbReference>
<dbReference type="GO" id="GO:0016887">
    <property type="term" value="F:ATP hydrolysis activity"/>
    <property type="evidence" value="ECO:0007669"/>
    <property type="project" value="InterPro"/>
</dbReference>
<proteinExistence type="inferred from homology"/>
<protein>
    <submittedName>
        <fullName evidence="7">ATP-binding cassette domain-containing protein</fullName>
    </submittedName>
</protein>
<dbReference type="PANTHER" id="PTHR42855">
    <property type="entry name" value="ABC TRANSPORTER ATP-BINDING SUBUNIT"/>
    <property type="match status" value="1"/>
</dbReference>
<dbReference type="AlphaFoldDB" id="A0A368E1U5"/>
<dbReference type="InterPro" id="IPR037118">
    <property type="entry name" value="Val-tRNA_synth_C_sf"/>
</dbReference>
<organism evidence="7 8">
    <name type="scientific">PS1 clade bacterium</name>
    <dbReference type="NCBI Taxonomy" id="2175152"/>
    <lineage>
        <taxon>Bacteria</taxon>
        <taxon>Pseudomonadati</taxon>
        <taxon>Pseudomonadota</taxon>
        <taxon>Alphaproteobacteria</taxon>
        <taxon>PS1 clade</taxon>
    </lineage>
</organism>
<dbReference type="EMBL" id="QOQF01000003">
    <property type="protein sequence ID" value="RCL78067.1"/>
    <property type="molecule type" value="Genomic_DNA"/>
</dbReference>
<sequence length="612" mass="68390">MSSPPILYLQDVDLTFGVTPLLEGADLSIAPGERLCVVGRNGSGKSTLLKIAAGMVEPDSGERFVQPGIMVSYLDQDPTFKGSSTIGDYVLAELMDNEDKQRAYQLMADLRLSPEQGLENLSGGERRRVALAKVMAPDPDILLLDEPTNHLDLPAIEWLENALKSLRSALVLISHDRRFLSNMSRSTLWLDRGKTSLLKKGFHHFEDWRDQEIELEMTRVEKLDRKIEREEHWVRYGVSGRRKRNVKRLADLASLKKQRRDHQGPTGNVKAQVNEANMSGKLVVKADKIVKSFGDKKIVAQFSTQIKRGDRVGLVGANGAGKTTMLNMLIGELEPDDGNVRLGKNLQMLVLDQARAGIKRDWTIKDALTDGAGDYVTIGEDKMHVIGYMKDFLFHPSQMRTPANVLSGGELARLLLARGLRHPSNVLIMDEPTNDLDLETLDLLQELIADYQGTVILVSHDRDFLDRTVTSVINSEGEGQWIEYAGGYSDMLSQRETGSETSDKDVSKLPDSKNHEKPAISPAPSLNPPTRKTVTKLSYKQKYALEQLPREMSELETVIADSKKLLSDSSLFTKDPELFNKTAALLNKSETRLSEAEAEWLELEILREEFEG</sequence>
<dbReference type="SMART" id="SM00382">
    <property type="entry name" value="AAA"/>
    <property type="match status" value="2"/>
</dbReference>
<evidence type="ECO:0000256" key="1">
    <source>
        <dbReference type="ARBA" id="ARBA00022741"/>
    </source>
</evidence>
<feature type="compositionally biased region" description="Basic and acidic residues" evidence="5">
    <location>
        <begin position="497"/>
        <end position="518"/>
    </location>
</feature>
<evidence type="ECO:0000256" key="5">
    <source>
        <dbReference type="SAM" id="MobiDB-lite"/>
    </source>
</evidence>
<gene>
    <name evidence="7" type="ORF">DBW69_01350</name>
</gene>
<name>A0A368E1U5_9PROT</name>
<dbReference type="PROSITE" id="PS50893">
    <property type="entry name" value="ABC_TRANSPORTER_2"/>
    <property type="match status" value="2"/>
</dbReference>
<dbReference type="Pfam" id="PF00005">
    <property type="entry name" value="ABC_tran"/>
    <property type="match status" value="2"/>
</dbReference>
<evidence type="ECO:0000313" key="7">
    <source>
        <dbReference type="EMBL" id="RCL78067.1"/>
    </source>
</evidence>
<evidence type="ECO:0000256" key="3">
    <source>
        <dbReference type="ARBA" id="ARBA00049360"/>
    </source>
</evidence>
<comment type="catalytic activity">
    <reaction evidence="3">
        <text>ATP + H2O = ADP + phosphate + H(+)</text>
        <dbReference type="Rhea" id="RHEA:13065"/>
        <dbReference type="ChEBI" id="CHEBI:15377"/>
        <dbReference type="ChEBI" id="CHEBI:15378"/>
        <dbReference type="ChEBI" id="CHEBI:30616"/>
        <dbReference type="ChEBI" id="CHEBI:43474"/>
        <dbReference type="ChEBI" id="CHEBI:456216"/>
    </reaction>
</comment>
<dbReference type="PANTHER" id="PTHR42855:SF1">
    <property type="entry name" value="ABC TRANSPORTER DOMAIN-CONTAINING PROTEIN"/>
    <property type="match status" value="1"/>
</dbReference>
<dbReference type="InterPro" id="IPR051309">
    <property type="entry name" value="ABCF_ATPase"/>
</dbReference>
<dbReference type="GO" id="GO:0003677">
    <property type="term" value="F:DNA binding"/>
    <property type="evidence" value="ECO:0007669"/>
    <property type="project" value="InterPro"/>
</dbReference>